<dbReference type="Pfam" id="PF00890">
    <property type="entry name" value="FAD_binding_2"/>
    <property type="match status" value="1"/>
</dbReference>
<evidence type="ECO:0000256" key="2">
    <source>
        <dbReference type="ARBA" id="ARBA00022630"/>
    </source>
</evidence>
<evidence type="ECO:0000313" key="6">
    <source>
        <dbReference type="EMBL" id="MBI4252117.1"/>
    </source>
</evidence>
<dbReference type="AlphaFoldDB" id="A0A932ZU16"/>
<dbReference type="Gene3D" id="1.20.58.100">
    <property type="entry name" value="Fumarate reductase/succinate dehydrogenase flavoprotein-like, C-terminal domain"/>
    <property type="match status" value="1"/>
</dbReference>
<evidence type="ECO:0000256" key="3">
    <source>
        <dbReference type="ARBA" id="ARBA00023002"/>
    </source>
</evidence>
<evidence type="ECO:0000256" key="1">
    <source>
        <dbReference type="ARBA" id="ARBA00001974"/>
    </source>
</evidence>
<protein>
    <submittedName>
        <fullName evidence="6">FAD-binding protein</fullName>
    </submittedName>
</protein>
<keyword evidence="2" id="KW-0285">Flavoprotein</keyword>
<comment type="cofactor">
    <cofactor evidence="1">
        <name>FAD</name>
        <dbReference type="ChEBI" id="CHEBI:57692"/>
    </cofactor>
</comment>
<evidence type="ECO:0000313" key="7">
    <source>
        <dbReference type="Proteomes" id="UP000752292"/>
    </source>
</evidence>
<dbReference type="InterPro" id="IPR037099">
    <property type="entry name" value="Fum_R/Succ_DH_flav-like_C_sf"/>
</dbReference>
<dbReference type="SUPFAM" id="SSF51905">
    <property type="entry name" value="FAD/NAD(P)-binding domain"/>
    <property type="match status" value="1"/>
</dbReference>
<dbReference type="SUPFAM" id="SSF56425">
    <property type="entry name" value="Succinate dehydrogenase/fumarate reductase flavoprotein, catalytic domain"/>
    <property type="match status" value="1"/>
</dbReference>
<dbReference type="Gene3D" id="3.50.50.60">
    <property type="entry name" value="FAD/NAD(P)-binding domain"/>
    <property type="match status" value="1"/>
</dbReference>
<name>A0A932ZU16_UNCTE</name>
<feature type="non-terminal residue" evidence="6">
    <location>
        <position position="1"/>
    </location>
</feature>
<gene>
    <name evidence="6" type="ORF">HY618_06620</name>
</gene>
<dbReference type="GO" id="GO:0016491">
    <property type="term" value="F:oxidoreductase activity"/>
    <property type="evidence" value="ECO:0007669"/>
    <property type="project" value="UniProtKB-KW"/>
</dbReference>
<evidence type="ECO:0000259" key="4">
    <source>
        <dbReference type="Pfam" id="PF00890"/>
    </source>
</evidence>
<comment type="caution">
    <text evidence="6">The sequence shown here is derived from an EMBL/GenBank/DDBJ whole genome shotgun (WGS) entry which is preliminary data.</text>
</comment>
<dbReference type="SUPFAM" id="SSF46977">
    <property type="entry name" value="Succinate dehydrogenase/fumarate reductase flavoprotein C-terminal domain"/>
    <property type="match status" value="1"/>
</dbReference>
<organism evidence="6 7">
    <name type="scientific">Tectimicrobiota bacterium</name>
    <dbReference type="NCBI Taxonomy" id="2528274"/>
    <lineage>
        <taxon>Bacteria</taxon>
        <taxon>Pseudomonadati</taxon>
        <taxon>Nitrospinota/Tectimicrobiota group</taxon>
        <taxon>Candidatus Tectimicrobiota</taxon>
    </lineage>
</organism>
<proteinExistence type="predicted"/>
<dbReference type="Proteomes" id="UP000752292">
    <property type="component" value="Unassembled WGS sequence"/>
</dbReference>
<dbReference type="InterPro" id="IPR027477">
    <property type="entry name" value="Succ_DH/fumarate_Rdtase_cat_sf"/>
</dbReference>
<dbReference type="InterPro" id="IPR036188">
    <property type="entry name" value="FAD/NAD-bd_sf"/>
</dbReference>
<dbReference type="PANTHER" id="PTHR11632">
    <property type="entry name" value="SUCCINATE DEHYDROGENASE 2 FLAVOPROTEIN SUBUNIT"/>
    <property type="match status" value="1"/>
</dbReference>
<feature type="domain" description="FAD-dependent oxidoreductase 2 FAD-binding" evidence="4">
    <location>
        <begin position="3"/>
        <end position="208"/>
    </location>
</feature>
<reference evidence="6" key="1">
    <citation type="submission" date="2020-07" db="EMBL/GenBank/DDBJ databases">
        <title>Huge and variable diversity of episymbiotic CPR bacteria and DPANN archaea in groundwater ecosystems.</title>
        <authorList>
            <person name="He C.Y."/>
            <person name="Keren R."/>
            <person name="Whittaker M."/>
            <person name="Farag I.F."/>
            <person name="Doudna J."/>
            <person name="Cate J.H.D."/>
            <person name="Banfield J.F."/>
        </authorList>
    </citation>
    <scope>NUCLEOTIDE SEQUENCE</scope>
    <source>
        <strain evidence="6">NC_groundwater_1370_Ag_S-0.2um_69_93</strain>
    </source>
</reference>
<accession>A0A932ZU16</accession>
<sequence length="384" mass="41524">YFILARAVVLATGDTNRLSRNASGVPFDSWHSPYNTGDGQAMALRAGARLANMEFTESTVSPKGYSSQGLNAFTGGGAHLVNARGERFMFKYHPAGERARRSDLVHGVVAEILEGRGPIRCDCRHLPPGEITRIERTLGVDRPAMPGYLAQKGIRLAHEPFEVTVTEMSSRRGGVYFRGSGVHIGPECASSLPGVFAAGDCCTMSAGIAGAAVLGHVAGESAARYALARPRPRDLPPEDREAIHAAVFRPLARAEGVAFRAFEDEVRAIVTGCLGYRREAGRLREGLERLRALRAREEALVAGDHHGLMRVNEARNIRLVAEALAVSALERRETRGGAGHVRVDFPRPDDREGLRIIMVEQAGGEWRVTSRPTGLPSAVLPLSR</sequence>
<dbReference type="Pfam" id="PF02910">
    <property type="entry name" value="Succ_DH_flav_C"/>
    <property type="match status" value="1"/>
</dbReference>
<dbReference type="InterPro" id="IPR003953">
    <property type="entry name" value="FAD-dep_OxRdtase_2_FAD-bd"/>
</dbReference>
<keyword evidence="3" id="KW-0560">Oxidoreductase</keyword>
<dbReference type="Gene3D" id="3.90.700.10">
    <property type="entry name" value="Succinate dehydrogenase/fumarate reductase flavoprotein, catalytic domain"/>
    <property type="match status" value="1"/>
</dbReference>
<dbReference type="EMBL" id="JACQRX010000289">
    <property type="protein sequence ID" value="MBI4252117.1"/>
    <property type="molecule type" value="Genomic_DNA"/>
</dbReference>
<feature type="domain" description="Fumarate reductase/succinate dehydrogenase flavoprotein-like C-terminal" evidence="5">
    <location>
        <begin position="265"/>
        <end position="373"/>
    </location>
</feature>
<dbReference type="InterPro" id="IPR030664">
    <property type="entry name" value="SdhA/FrdA/AprA"/>
</dbReference>
<evidence type="ECO:0000259" key="5">
    <source>
        <dbReference type="Pfam" id="PF02910"/>
    </source>
</evidence>
<dbReference type="InterPro" id="IPR015939">
    <property type="entry name" value="Fum_Rdtase/Succ_DH_flav-like_C"/>
</dbReference>
<dbReference type="PANTHER" id="PTHR11632:SF51">
    <property type="entry name" value="SUCCINATE DEHYDROGENASE [UBIQUINONE] FLAVOPROTEIN SUBUNIT, MITOCHONDRIAL"/>
    <property type="match status" value="1"/>
</dbReference>